<gene>
    <name evidence="2" type="ORF">GCM10025867_50860</name>
</gene>
<geneLocation type="plasmid" evidence="2 3">
    <name>pNBRC108728a</name>
</geneLocation>
<proteinExistence type="predicted"/>
<keyword evidence="2" id="KW-0614">Plasmid</keyword>
<protein>
    <recommendedName>
        <fullName evidence="1">PH domain-containing protein</fullName>
    </recommendedName>
</protein>
<evidence type="ECO:0000313" key="2">
    <source>
        <dbReference type="EMBL" id="BDZ52845.1"/>
    </source>
</evidence>
<accession>A0ABM8GWI3</accession>
<dbReference type="PROSITE" id="PS50003">
    <property type="entry name" value="PH_DOMAIN"/>
    <property type="match status" value="1"/>
</dbReference>
<keyword evidence="3" id="KW-1185">Reference proteome</keyword>
<feature type="domain" description="PH" evidence="1">
    <location>
        <begin position="1"/>
        <end position="73"/>
    </location>
</feature>
<dbReference type="InterPro" id="IPR001849">
    <property type="entry name" value="PH_domain"/>
</dbReference>
<organism evidence="2 3">
    <name type="scientific">Frondihabitans sucicola</name>
    <dbReference type="NCBI Taxonomy" id="1268041"/>
    <lineage>
        <taxon>Bacteria</taxon>
        <taxon>Bacillati</taxon>
        <taxon>Actinomycetota</taxon>
        <taxon>Actinomycetes</taxon>
        <taxon>Micrococcales</taxon>
        <taxon>Microbacteriaceae</taxon>
        <taxon>Frondihabitans</taxon>
    </lineage>
</organism>
<dbReference type="Proteomes" id="UP001321486">
    <property type="component" value="Plasmid pNBRC108728a"/>
</dbReference>
<reference evidence="3" key="1">
    <citation type="journal article" date="2019" name="Int. J. Syst. Evol. Microbiol.">
        <title>The Global Catalogue of Microorganisms (GCM) 10K type strain sequencing project: providing services to taxonomists for standard genome sequencing and annotation.</title>
        <authorList>
            <consortium name="The Broad Institute Genomics Platform"/>
            <consortium name="The Broad Institute Genome Sequencing Center for Infectious Disease"/>
            <person name="Wu L."/>
            <person name="Ma J."/>
        </authorList>
    </citation>
    <scope>NUCLEOTIDE SEQUENCE [LARGE SCALE GENOMIC DNA]</scope>
    <source>
        <strain evidence="3">NBRC 108728</strain>
    </source>
</reference>
<sequence>MTNTNAAPCRNEAAFETTGANGWTTVYEVLEEDGRFTVTTEDHEDGVDFHTTRQFWTREELQGWVDQLQRVLARSA</sequence>
<dbReference type="RefSeq" id="WP_286347127.1">
    <property type="nucleotide sequence ID" value="NZ_AP027733.1"/>
</dbReference>
<evidence type="ECO:0000259" key="1">
    <source>
        <dbReference type="PROSITE" id="PS50003"/>
    </source>
</evidence>
<dbReference type="EMBL" id="AP027733">
    <property type="protein sequence ID" value="BDZ52845.1"/>
    <property type="molecule type" value="Genomic_DNA"/>
</dbReference>
<evidence type="ECO:0000313" key="3">
    <source>
        <dbReference type="Proteomes" id="UP001321486"/>
    </source>
</evidence>
<name>A0ABM8GWI3_9MICO</name>